<feature type="non-terminal residue" evidence="1">
    <location>
        <position position="1"/>
    </location>
</feature>
<evidence type="ECO:0000313" key="2">
    <source>
        <dbReference type="Proteomes" id="UP000193380"/>
    </source>
</evidence>
<dbReference type="GO" id="GO:0090557">
    <property type="term" value="P:establishment of endothelial intestinal barrier"/>
    <property type="evidence" value="ECO:0007669"/>
    <property type="project" value="TreeGrafter"/>
</dbReference>
<dbReference type="GO" id="GO:0098609">
    <property type="term" value="P:cell-cell adhesion"/>
    <property type="evidence" value="ECO:0007669"/>
    <property type="project" value="TreeGrafter"/>
</dbReference>
<dbReference type="GO" id="GO:1905605">
    <property type="term" value="P:positive regulation of blood-brain barrier permeability"/>
    <property type="evidence" value="ECO:0007669"/>
    <property type="project" value="TreeGrafter"/>
</dbReference>
<dbReference type="PaxDb" id="8022-A0A060XR16"/>
<dbReference type="GO" id="GO:0045216">
    <property type="term" value="P:cell-cell junction organization"/>
    <property type="evidence" value="ECO:0007669"/>
    <property type="project" value="TreeGrafter"/>
</dbReference>
<dbReference type="Gene3D" id="2.30.30.40">
    <property type="entry name" value="SH3 Domains"/>
    <property type="match status" value="1"/>
</dbReference>
<proteinExistence type="predicted"/>
<dbReference type="Proteomes" id="UP000193380">
    <property type="component" value="Unassembled WGS sequence"/>
</dbReference>
<dbReference type="GO" id="GO:0005923">
    <property type="term" value="C:bicellular tight junction"/>
    <property type="evidence" value="ECO:0007669"/>
    <property type="project" value="TreeGrafter"/>
</dbReference>
<dbReference type="AlphaFoldDB" id="A0A060XR16"/>
<name>A0A060XR16_ONCMY</name>
<dbReference type="InterPro" id="IPR027417">
    <property type="entry name" value="P-loop_NTPase"/>
</dbReference>
<dbReference type="Gene3D" id="3.40.50.300">
    <property type="entry name" value="P-loop containing nucleotide triphosphate hydrolases"/>
    <property type="match status" value="1"/>
</dbReference>
<reference evidence="1" key="1">
    <citation type="journal article" date="2014" name="Nat. Commun.">
        <title>The rainbow trout genome provides novel insights into evolution after whole-genome duplication in vertebrates.</title>
        <authorList>
            <person name="Berthelot C."/>
            <person name="Brunet F."/>
            <person name="Chalopin D."/>
            <person name="Juanchich A."/>
            <person name="Bernard M."/>
            <person name="Noel B."/>
            <person name="Bento P."/>
            <person name="Da Silva C."/>
            <person name="Labadie K."/>
            <person name="Alberti A."/>
            <person name="Aury J.M."/>
            <person name="Louis A."/>
            <person name="Dehais P."/>
            <person name="Bardou P."/>
            <person name="Montfort J."/>
            <person name="Klopp C."/>
            <person name="Cabau C."/>
            <person name="Gaspin C."/>
            <person name="Thorgaard G.H."/>
            <person name="Boussaha M."/>
            <person name="Quillet E."/>
            <person name="Guyomard R."/>
            <person name="Galiana D."/>
            <person name="Bobe J."/>
            <person name="Volff J.N."/>
            <person name="Genet C."/>
            <person name="Wincker P."/>
            <person name="Jaillon O."/>
            <person name="Roest Crollius H."/>
            <person name="Guiguen Y."/>
        </authorList>
    </citation>
    <scope>NUCLEOTIDE SEQUENCE [LARGE SCALE GENOMIC DNA]</scope>
</reference>
<reference evidence="1" key="2">
    <citation type="submission" date="2014-03" db="EMBL/GenBank/DDBJ databases">
        <authorList>
            <person name="Genoscope - CEA"/>
        </authorList>
    </citation>
    <scope>NUCLEOTIDE SEQUENCE</scope>
</reference>
<dbReference type="EMBL" id="FR905442">
    <property type="protein sequence ID" value="CDQ79345.1"/>
    <property type="molecule type" value="Genomic_DNA"/>
</dbReference>
<gene>
    <name evidence="1" type="ORF">GSONMT00031211001</name>
</gene>
<dbReference type="GO" id="GO:0050839">
    <property type="term" value="F:cell adhesion molecule binding"/>
    <property type="evidence" value="ECO:0007669"/>
    <property type="project" value="TreeGrafter"/>
</dbReference>
<dbReference type="GO" id="GO:0005886">
    <property type="term" value="C:plasma membrane"/>
    <property type="evidence" value="ECO:0007669"/>
    <property type="project" value="TreeGrafter"/>
</dbReference>
<accession>A0A060XR16</accession>
<protein>
    <submittedName>
        <fullName evidence="1">Uncharacterized protein</fullName>
    </submittedName>
</protein>
<dbReference type="PANTHER" id="PTHR13865:SF25">
    <property type="entry name" value="TIGHT JUNCTION PROTEIN ZO-1"/>
    <property type="match status" value="1"/>
</dbReference>
<organism evidence="1 2">
    <name type="scientific">Oncorhynchus mykiss</name>
    <name type="common">Rainbow trout</name>
    <name type="synonym">Salmo gairdneri</name>
    <dbReference type="NCBI Taxonomy" id="8022"/>
    <lineage>
        <taxon>Eukaryota</taxon>
        <taxon>Metazoa</taxon>
        <taxon>Chordata</taxon>
        <taxon>Craniata</taxon>
        <taxon>Vertebrata</taxon>
        <taxon>Euteleostomi</taxon>
        <taxon>Actinopterygii</taxon>
        <taxon>Neopterygii</taxon>
        <taxon>Teleostei</taxon>
        <taxon>Protacanthopterygii</taxon>
        <taxon>Salmoniformes</taxon>
        <taxon>Salmonidae</taxon>
        <taxon>Salmoninae</taxon>
        <taxon>Oncorhynchus</taxon>
    </lineage>
</organism>
<dbReference type="STRING" id="8022.A0A060XR16"/>
<dbReference type="GO" id="GO:0150105">
    <property type="term" value="P:protein localization to cell-cell junction"/>
    <property type="evidence" value="ECO:0007669"/>
    <property type="project" value="TreeGrafter"/>
</dbReference>
<sequence length="163" mass="18908">PTRTGRIQERCIIPNKNRWNTGERHHPQLEQVEYRRDASSPTITGRIQERDIIPNKNRAEQLSSVQYTLPKTPGGDRADFWRFRGLRTSKRNLRKSREDLSAQPVQTKFPAYERVVLREAGFLRPVVIFGSIADVAREKLAREEPDLFELAKTQQHEGVESMS</sequence>
<evidence type="ECO:0000313" key="1">
    <source>
        <dbReference type="EMBL" id="CDQ79345.1"/>
    </source>
</evidence>
<dbReference type="PANTHER" id="PTHR13865">
    <property type="entry name" value="TIGHT JUNCTION PROTEIN"/>
    <property type="match status" value="1"/>
</dbReference>